<organism evidence="7 8">
    <name type="scientific">Candidatus Rhodoblastus alkanivorans</name>
    <dbReference type="NCBI Taxonomy" id="2954117"/>
    <lineage>
        <taxon>Bacteria</taxon>
        <taxon>Pseudomonadati</taxon>
        <taxon>Pseudomonadota</taxon>
        <taxon>Alphaproteobacteria</taxon>
        <taxon>Hyphomicrobiales</taxon>
        <taxon>Rhodoblastaceae</taxon>
        <taxon>Rhodoblastus</taxon>
    </lineage>
</organism>
<evidence type="ECO:0000256" key="3">
    <source>
        <dbReference type="ARBA" id="ARBA00022490"/>
    </source>
</evidence>
<dbReference type="Gene3D" id="4.10.430.10">
    <property type="entry name" value="Histone-like protein H-NS, C-terminal domain"/>
    <property type="match status" value="1"/>
</dbReference>
<dbReference type="SMART" id="SM00528">
    <property type="entry name" value="HNS"/>
    <property type="match status" value="1"/>
</dbReference>
<evidence type="ECO:0000259" key="6">
    <source>
        <dbReference type="SMART" id="SM00528"/>
    </source>
</evidence>
<comment type="caution">
    <text evidence="7">The sequence shown here is derived from an EMBL/GenBank/DDBJ whole genome shotgun (WGS) entry which is preliminary data.</text>
</comment>
<evidence type="ECO:0000256" key="2">
    <source>
        <dbReference type="ARBA" id="ARBA00010610"/>
    </source>
</evidence>
<dbReference type="Proteomes" id="UP001139104">
    <property type="component" value="Unassembled WGS sequence"/>
</dbReference>
<dbReference type="PANTHER" id="PTHR38097">
    <property type="match status" value="1"/>
</dbReference>
<protein>
    <submittedName>
        <fullName evidence="7">H-NS histone family protein</fullName>
    </submittedName>
</protein>
<evidence type="ECO:0000313" key="8">
    <source>
        <dbReference type="Proteomes" id="UP001139104"/>
    </source>
</evidence>
<evidence type="ECO:0000256" key="4">
    <source>
        <dbReference type="ARBA" id="ARBA00023125"/>
    </source>
</evidence>
<evidence type="ECO:0000256" key="5">
    <source>
        <dbReference type="SAM" id="MobiDB-lite"/>
    </source>
</evidence>
<evidence type="ECO:0000313" key="7">
    <source>
        <dbReference type="EMBL" id="MCI4684420.1"/>
    </source>
</evidence>
<reference evidence="7" key="1">
    <citation type="journal article" date="2022" name="ISME J.">
        <title>Identification of active gaseous-alkane degraders at natural gas seeps.</title>
        <authorList>
            <person name="Farhan Ul Haque M."/>
            <person name="Hernandez M."/>
            <person name="Crombie A.T."/>
            <person name="Murrell J.C."/>
        </authorList>
    </citation>
    <scope>NUCLEOTIDE SEQUENCE</scope>
    <source>
        <strain evidence="7">PC2</strain>
    </source>
</reference>
<evidence type="ECO:0000256" key="1">
    <source>
        <dbReference type="ARBA" id="ARBA00004453"/>
    </source>
</evidence>
<dbReference type="RefSeq" id="WP_243068903.1">
    <property type="nucleotide sequence ID" value="NZ_JAIVFK010000001.1"/>
</dbReference>
<dbReference type="Pfam" id="PF00816">
    <property type="entry name" value="Histone_HNS"/>
    <property type="match status" value="1"/>
</dbReference>
<keyword evidence="4" id="KW-0238">DNA-binding</keyword>
<gene>
    <name evidence="7" type="ORF">K2U94_16895</name>
</gene>
<comment type="subcellular location">
    <subcellularLocation>
        <location evidence="1">Cytoplasm</location>
        <location evidence="1">Nucleoid</location>
    </subcellularLocation>
</comment>
<dbReference type="PANTHER" id="PTHR38097:SF2">
    <property type="entry name" value="DNA-BINDING PROTEIN STPA"/>
    <property type="match status" value="1"/>
</dbReference>
<dbReference type="SUPFAM" id="SSF81273">
    <property type="entry name" value="H-NS histone-like proteins"/>
    <property type="match status" value="1"/>
</dbReference>
<keyword evidence="3" id="KW-0963">Cytoplasm</keyword>
<dbReference type="InterPro" id="IPR037150">
    <property type="entry name" value="H-NS_C_dom_sf"/>
</dbReference>
<name>A0ABS9ZAQ4_9HYPH</name>
<dbReference type="InterPro" id="IPR027444">
    <property type="entry name" value="H-NS_C_dom"/>
</dbReference>
<dbReference type="EMBL" id="JAIVFP010000001">
    <property type="protein sequence ID" value="MCI4684420.1"/>
    <property type="molecule type" value="Genomic_DNA"/>
</dbReference>
<feature type="region of interest" description="Disordered" evidence="5">
    <location>
        <begin position="47"/>
        <end position="83"/>
    </location>
</feature>
<accession>A0ABS9ZAQ4</accession>
<proteinExistence type="inferred from homology"/>
<comment type="similarity">
    <text evidence="2">Belongs to the histone-like protein H-NS family.</text>
</comment>
<sequence>MRRQDLETMDFEELWILHEELTKVLVEKIKTEKVQLERRLAQLSQRRGDIGGATGMAAPRKYPKVKPKYRNPAAPNETWSGRGKHPRWLAAALKAGHRIEEFKIEGAEDSLAGEKTGGKRS</sequence>
<keyword evidence="8" id="KW-1185">Reference proteome</keyword>
<feature type="domain" description="DNA-binding protein H-NS-like C-terminal" evidence="6">
    <location>
        <begin position="57"/>
        <end position="104"/>
    </location>
</feature>